<keyword evidence="2" id="KW-1185">Reference proteome</keyword>
<accession>A0ACB8A758</accession>
<comment type="caution">
    <text evidence="1">The sequence shown here is derived from an EMBL/GenBank/DDBJ whole genome shotgun (WGS) entry which is preliminary data.</text>
</comment>
<dbReference type="EMBL" id="MU267791">
    <property type="protein sequence ID" value="KAH7908898.1"/>
    <property type="molecule type" value="Genomic_DNA"/>
</dbReference>
<dbReference type="Proteomes" id="UP000790377">
    <property type="component" value="Unassembled WGS sequence"/>
</dbReference>
<evidence type="ECO:0000313" key="2">
    <source>
        <dbReference type="Proteomes" id="UP000790377"/>
    </source>
</evidence>
<reference evidence="1" key="1">
    <citation type="journal article" date="2021" name="New Phytol.">
        <title>Evolutionary innovations through gain and loss of genes in the ectomycorrhizal Boletales.</title>
        <authorList>
            <person name="Wu G."/>
            <person name="Miyauchi S."/>
            <person name="Morin E."/>
            <person name="Kuo A."/>
            <person name="Drula E."/>
            <person name="Varga T."/>
            <person name="Kohler A."/>
            <person name="Feng B."/>
            <person name="Cao Y."/>
            <person name="Lipzen A."/>
            <person name="Daum C."/>
            <person name="Hundley H."/>
            <person name="Pangilinan J."/>
            <person name="Johnson J."/>
            <person name="Barry K."/>
            <person name="LaButti K."/>
            <person name="Ng V."/>
            <person name="Ahrendt S."/>
            <person name="Min B."/>
            <person name="Choi I.G."/>
            <person name="Park H."/>
            <person name="Plett J.M."/>
            <person name="Magnuson J."/>
            <person name="Spatafora J.W."/>
            <person name="Nagy L.G."/>
            <person name="Henrissat B."/>
            <person name="Grigoriev I.V."/>
            <person name="Yang Z.L."/>
            <person name="Xu J."/>
            <person name="Martin F.M."/>
        </authorList>
    </citation>
    <scope>NUCLEOTIDE SEQUENCE</scope>
    <source>
        <strain evidence="1">ATCC 28755</strain>
    </source>
</reference>
<organism evidence="1 2">
    <name type="scientific">Hygrophoropsis aurantiaca</name>
    <dbReference type="NCBI Taxonomy" id="72124"/>
    <lineage>
        <taxon>Eukaryota</taxon>
        <taxon>Fungi</taxon>
        <taxon>Dikarya</taxon>
        <taxon>Basidiomycota</taxon>
        <taxon>Agaricomycotina</taxon>
        <taxon>Agaricomycetes</taxon>
        <taxon>Agaricomycetidae</taxon>
        <taxon>Boletales</taxon>
        <taxon>Coniophorineae</taxon>
        <taxon>Hygrophoropsidaceae</taxon>
        <taxon>Hygrophoropsis</taxon>
    </lineage>
</organism>
<sequence length="525" mass="59802">MRRFFNFHGHSDHGKDHIHEKNETDAPFSKSLLRDLYCYRKQRGVNLGSWFVLERWISETPFRFAAEPGQSDLDVARGSNAKEVLENHWDSWITEDDFKWLSEIGINTVRIPIGYYHLCGVDTSVIQGTDFREYGMVFEGAWSRVIKAVETAQRYQIGVLIDLHAAPGKQNKDAHSGTSAPKPAFFNASNFHVMIRTLQVLVTQLGVLRSRQSFPLDNIVGVELLNEPQPPSHDALRAWYVTAMKDLRSLDPFLPIYIADCWRTEEYTEFICSLPSSPAITALDHHLYRCFTASDISTPASGHTASLSDLNAPIPRMFSQVTERLESAGSGLVIGEWSGALNPGSLHSALDEPQERARYVQAQLSLYDRYCAGWFFWTYKKEHSNDLGWSFKDAVKGNVLPNHFGLQAIRSFRTDRSGQNERKNIPKQDALGQHSSYWAQYPGHYEHWRFEQGFSQGWDDGYLFLDSDFSNADTICEVGFTGSLAKRRVEGHIRETGSNRNVWEFEHGLRQGVIAAKADFRQVYC</sequence>
<gene>
    <name evidence="1" type="ORF">BJ138DRAFT_1090456</name>
</gene>
<name>A0ACB8A758_9AGAM</name>
<keyword evidence="1" id="KW-0378">Hydrolase</keyword>
<evidence type="ECO:0000313" key="1">
    <source>
        <dbReference type="EMBL" id="KAH7908898.1"/>
    </source>
</evidence>
<protein>
    <submittedName>
        <fullName evidence="1">Glycoside hydrolase family 5 protein</fullName>
    </submittedName>
</protein>
<proteinExistence type="predicted"/>